<evidence type="ECO:0000313" key="2">
    <source>
        <dbReference type="Proteomes" id="UP000309561"/>
    </source>
</evidence>
<reference evidence="1 2" key="1">
    <citation type="submission" date="2019-04" db="EMBL/GenBank/DDBJ databases">
        <title>Sulfurimonas crateris sp. nov. a facultative anaerobic sulfur-oxidizing chemolithautotrophic bacterium isolated from a terrestrial mud vulcano.</title>
        <authorList>
            <person name="Ratnikova N.M."/>
            <person name="Slobodkin A.I."/>
            <person name="Merkel A.Y."/>
            <person name="Novikov A."/>
            <person name="Bonch-Osmolovskaya E.A."/>
            <person name="Slobodkina G.B."/>
        </authorList>
    </citation>
    <scope>NUCLEOTIDE SEQUENCE [LARGE SCALE GENOMIC DNA]</scope>
    <source>
        <strain evidence="1 2">SN118</strain>
    </source>
</reference>
<accession>A0A4U2ZB22</accession>
<gene>
    <name evidence="1" type="ORF">FCU45_03040</name>
</gene>
<dbReference type="RefSeq" id="WP_137012171.1">
    <property type="nucleotide sequence ID" value="NZ_SZPX01000002.1"/>
</dbReference>
<dbReference type="AlphaFoldDB" id="A0A4U2ZB22"/>
<dbReference type="Proteomes" id="UP000309561">
    <property type="component" value="Unassembled WGS sequence"/>
</dbReference>
<dbReference type="EMBL" id="SZPX01000002">
    <property type="protein sequence ID" value="TKI70281.1"/>
    <property type="molecule type" value="Genomic_DNA"/>
</dbReference>
<sequence>MRYSYQAEKLSAARAALMLPHYGGEAQSIVDAFHECSLAFNQFDESQLDETARNWIRKLKEFMDTNDVIDDSGEGTWMVKARSFSVDEQREISHIIDELASWFDMDDV</sequence>
<name>A0A4U2ZB22_9BACT</name>
<dbReference type="OrthoDB" id="8562690at2"/>
<keyword evidence="2" id="KW-1185">Reference proteome</keyword>
<protein>
    <submittedName>
        <fullName evidence="1">Uncharacterized protein</fullName>
    </submittedName>
</protein>
<organism evidence="1 2">
    <name type="scientific">Sulfurimonas crateris</name>
    <dbReference type="NCBI Taxonomy" id="2574727"/>
    <lineage>
        <taxon>Bacteria</taxon>
        <taxon>Pseudomonadati</taxon>
        <taxon>Campylobacterota</taxon>
        <taxon>Epsilonproteobacteria</taxon>
        <taxon>Campylobacterales</taxon>
        <taxon>Sulfurimonadaceae</taxon>
        <taxon>Sulfurimonas</taxon>
    </lineage>
</organism>
<comment type="caution">
    <text evidence="1">The sequence shown here is derived from an EMBL/GenBank/DDBJ whole genome shotgun (WGS) entry which is preliminary data.</text>
</comment>
<proteinExistence type="predicted"/>
<evidence type="ECO:0000313" key="1">
    <source>
        <dbReference type="EMBL" id="TKI70281.1"/>
    </source>
</evidence>